<accession>A0AAW1LMG1</accession>
<feature type="compositionally biased region" description="Polar residues" evidence="1">
    <location>
        <begin position="141"/>
        <end position="155"/>
    </location>
</feature>
<evidence type="ECO:0000256" key="1">
    <source>
        <dbReference type="SAM" id="MobiDB-lite"/>
    </source>
</evidence>
<sequence>MSSTKVIFTYKRKRLSSGSGVGNADVCPNFSSDVHTGKDQAAPKESSEKDPMILEGVNLNDTDCSMDYESFPEPSSQHVESNLQHHCHKNELSDSSCLQLHGFVEFKEKLQVERSDVCNTREVKHRSTELSDDNNCKASGKNVNTEGTSQETTKASSLNLNSKCALVDGSIPNDLVSLQEEPDSLTKHRFTSHIEVSKSKSKAPLLTFSRRLKKKADAISVPSVSCDETLNKTQAVEKSSTIKVATDDVVVGNMSCQSKENTTSKEFKDSSYLCTSSSADIPTLSQTTEKKRSHDVLVVDTPSVTKQSASALSSIEALGTSNLPKDIGLRSSDGELSSCHEFCKPDEQRVSNQRRTSSGDSQLTSSDCADVKTFVEKAIQPTASSASLDLSRPPTGAFTIDCNVIPESDLPEKESDTAQHSSAIAENREKITHKGYPKSKPLELFGDTDLQVMDSPPGDIARVPNDLHAPAAVENKPKCLQLFSDGQSTNLEPGSIRARRNTVNSLGFNMSQLEQASRKASATVGLSLTMEPMYEGQTSRHGSGMHPFQDHNVGIREFIQNPALMFQHNVFPDTCNTRATALRGNRNISLDRFDPGQTIWSEEELDSLWIGIRRHGRGNWHAMLLDPKLRFAPWRVARDLAVQWDREQCNLFTGQHMPNRRCPKPPDAFVHPRGSLTRDSSETHLSLGDVYARKDGTYFGSNGQNQSHIHVTLASNSFNPMHTSVMIGGDGLGAGPNGYLPHWLRDPSGPSRSFEPSLQTSTMPPTGGPPFARPFPNNYKLPGVVPNGVDGPLKKKQNMTENVIVIDSDASSEETVSDDRDMKN</sequence>
<feature type="compositionally biased region" description="Basic and acidic residues" evidence="1">
    <location>
        <begin position="35"/>
        <end position="48"/>
    </location>
</feature>
<feature type="region of interest" description="Disordered" evidence="1">
    <location>
        <begin position="125"/>
        <end position="155"/>
    </location>
</feature>
<evidence type="ECO:0000313" key="3">
    <source>
        <dbReference type="Proteomes" id="UP001443914"/>
    </source>
</evidence>
<proteinExistence type="predicted"/>
<dbReference type="CDD" id="cd11660">
    <property type="entry name" value="SANT_TRF"/>
    <property type="match status" value="1"/>
</dbReference>
<dbReference type="Proteomes" id="UP001443914">
    <property type="component" value="Unassembled WGS sequence"/>
</dbReference>
<feature type="region of interest" description="Disordered" evidence="1">
    <location>
        <begin position="747"/>
        <end position="768"/>
    </location>
</feature>
<feature type="compositionally biased region" description="Polar residues" evidence="1">
    <location>
        <begin position="750"/>
        <end position="764"/>
    </location>
</feature>
<evidence type="ECO:0000313" key="2">
    <source>
        <dbReference type="EMBL" id="KAK9735780.1"/>
    </source>
</evidence>
<name>A0AAW1LMG1_SAPOF</name>
<organism evidence="2 3">
    <name type="scientific">Saponaria officinalis</name>
    <name type="common">Common soapwort</name>
    <name type="synonym">Lychnis saponaria</name>
    <dbReference type="NCBI Taxonomy" id="3572"/>
    <lineage>
        <taxon>Eukaryota</taxon>
        <taxon>Viridiplantae</taxon>
        <taxon>Streptophyta</taxon>
        <taxon>Embryophyta</taxon>
        <taxon>Tracheophyta</taxon>
        <taxon>Spermatophyta</taxon>
        <taxon>Magnoliopsida</taxon>
        <taxon>eudicotyledons</taxon>
        <taxon>Gunneridae</taxon>
        <taxon>Pentapetalae</taxon>
        <taxon>Caryophyllales</taxon>
        <taxon>Caryophyllaceae</taxon>
        <taxon>Caryophylleae</taxon>
        <taxon>Saponaria</taxon>
    </lineage>
</organism>
<keyword evidence="3" id="KW-1185">Reference proteome</keyword>
<feature type="region of interest" description="Disordered" evidence="1">
    <location>
        <begin position="29"/>
        <end position="48"/>
    </location>
</feature>
<evidence type="ECO:0008006" key="4">
    <source>
        <dbReference type="Google" id="ProtNLM"/>
    </source>
</evidence>
<protein>
    <recommendedName>
        <fullName evidence="4">Myb-like domain-containing protein</fullName>
    </recommendedName>
</protein>
<reference evidence="2" key="1">
    <citation type="submission" date="2024-03" db="EMBL/GenBank/DDBJ databases">
        <title>WGS assembly of Saponaria officinalis var. Norfolk2.</title>
        <authorList>
            <person name="Jenkins J."/>
            <person name="Shu S."/>
            <person name="Grimwood J."/>
            <person name="Barry K."/>
            <person name="Goodstein D."/>
            <person name="Schmutz J."/>
            <person name="Leebens-Mack J."/>
            <person name="Osbourn A."/>
        </authorList>
    </citation>
    <scope>NUCLEOTIDE SEQUENCE [LARGE SCALE GENOMIC DNA]</scope>
    <source>
        <strain evidence="2">JIC</strain>
    </source>
</reference>
<dbReference type="Gene3D" id="1.10.10.60">
    <property type="entry name" value="Homeodomain-like"/>
    <property type="match status" value="1"/>
</dbReference>
<comment type="caution">
    <text evidence="2">The sequence shown here is derived from an EMBL/GenBank/DDBJ whole genome shotgun (WGS) entry which is preliminary data.</text>
</comment>
<dbReference type="AlphaFoldDB" id="A0AAW1LMG1"/>
<dbReference type="EMBL" id="JBDFQZ010000004">
    <property type="protein sequence ID" value="KAK9735780.1"/>
    <property type="molecule type" value="Genomic_DNA"/>
</dbReference>
<gene>
    <name evidence="2" type="ORF">RND81_04G227300</name>
</gene>
<feature type="region of interest" description="Disordered" evidence="1">
    <location>
        <begin position="409"/>
        <end position="428"/>
    </location>
</feature>